<feature type="chain" id="PRO_5041738244" evidence="2">
    <location>
        <begin position="30"/>
        <end position="159"/>
    </location>
</feature>
<organism evidence="3 4">
    <name type="scientific">Idiomarina aquatica</name>
    <dbReference type="NCBI Taxonomy" id="1327752"/>
    <lineage>
        <taxon>Bacteria</taxon>
        <taxon>Pseudomonadati</taxon>
        <taxon>Pseudomonadota</taxon>
        <taxon>Gammaproteobacteria</taxon>
        <taxon>Alteromonadales</taxon>
        <taxon>Idiomarinaceae</taxon>
        <taxon>Idiomarina</taxon>
    </lineage>
</organism>
<dbReference type="AlphaFoldDB" id="A0AA94EE76"/>
<evidence type="ECO:0000256" key="1">
    <source>
        <dbReference type="SAM" id="Phobius"/>
    </source>
</evidence>
<evidence type="ECO:0000313" key="4">
    <source>
        <dbReference type="Proteomes" id="UP000286680"/>
    </source>
</evidence>
<protein>
    <submittedName>
        <fullName evidence="3">Uncharacterized protein</fullName>
    </submittedName>
</protein>
<proteinExistence type="predicted"/>
<feature type="signal peptide" evidence="2">
    <location>
        <begin position="1"/>
        <end position="29"/>
    </location>
</feature>
<sequence length="159" mass="17686">MVKLPGIAKSLFPVLTFCWVFLSAPTTLAQSLQLEGPSSTVREGYFTVSVVAQEQREEPLTNLVIDVSTQADFSHVEQTFPALGDFRKLSLTGFSDGVYYLRARADNLAEPSNVIKVTVQHYPLWQALGLFFTGLIIFALLVVILLRSHRRVEKEAGND</sequence>
<comment type="caution">
    <text evidence="3">The sequence shown here is derived from an EMBL/GenBank/DDBJ whole genome shotgun (WGS) entry which is preliminary data.</text>
</comment>
<name>A0AA94EE76_9GAMM</name>
<keyword evidence="2" id="KW-0732">Signal</keyword>
<dbReference type="RefSeq" id="WP_126819959.1">
    <property type="nucleotide sequence ID" value="NZ_PIPS01000002.1"/>
</dbReference>
<keyword evidence="4" id="KW-1185">Reference proteome</keyword>
<accession>A0AA94EE76</accession>
<feature type="transmembrane region" description="Helical" evidence="1">
    <location>
        <begin position="124"/>
        <end position="146"/>
    </location>
</feature>
<reference evidence="4" key="1">
    <citation type="journal article" date="2018" name="Front. Microbiol.">
        <title>Genome-Based Analysis Reveals the Taxonomy and Diversity of the Family Idiomarinaceae.</title>
        <authorList>
            <person name="Liu Y."/>
            <person name="Lai Q."/>
            <person name="Shao Z."/>
        </authorList>
    </citation>
    <scope>NUCLEOTIDE SEQUENCE [LARGE SCALE GENOMIC DNA]</scope>
    <source>
        <strain evidence="4">SN-14</strain>
    </source>
</reference>
<evidence type="ECO:0000256" key="2">
    <source>
        <dbReference type="SAM" id="SignalP"/>
    </source>
</evidence>
<gene>
    <name evidence="3" type="ORF">CWE23_08010</name>
</gene>
<dbReference type="Proteomes" id="UP000286680">
    <property type="component" value="Unassembled WGS sequence"/>
</dbReference>
<keyword evidence="1" id="KW-0812">Transmembrane</keyword>
<keyword evidence="1" id="KW-1133">Transmembrane helix</keyword>
<keyword evidence="1" id="KW-0472">Membrane</keyword>
<dbReference type="EMBL" id="PIPS01000002">
    <property type="protein sequence ID" value="RUO43288.1"/>
    <property type="molecule type" value="Genomic_DNA"/>
</dbReference>
<evidence type="ECO:0000313" key="3">
    <source>
        <dbReference type="EMBL" id="RUO43288.1"/>
    </source>
</evidence>